<sequence>MMHAWREVTGCFLEPVPLPSSFMSDLCASRGGPPMNTDISGIGVRISFYLQTVFLGCLSARSTSPEEVAGALYTLLATNTGMAVTAFILGFKSTPEISLHDALVVFYLLYISWVTMCFSLPSNIRFPGKVKMLHLCFVVQSCLLFAFAFAMLGTATTFGSTPECNHNAVVVLFRPFAVLNIGRILFLVQTVLVVIIYTGVLYKDWKDSIKRMFKRFAKQKPDNPEEIATEASPATERTPPGAPDPENTVIPGPRSRAYSYVPPSQRKKTYRYNVDERVVANIFIILVLWALAVMNTELLIRWNHFAVSEDNSSPWQFGQILPMFLVVLPLISLVNVFMENGFRRVHPRYDIPKTALSPV</sequence>
<feature type="transmembrane region" description="Helical" evidence="2">
    <location>
        <begin position="181"/>
        <end position="202"/>
    </location>
</feature>
<name>A0A8H6YYL3_9AGAR</name>
<organism evidence="3 4">
    <name type="scientific">Mycena sanguinolenta</name>
    <dbReference type="NCBI Taxonomy" id="230812"/>
    <lineage>
        <taxon>Eukaryota</taxon>
        <taxon>Fungi</taxon>
        <taxon>Dikarya</taxon>
        <taxon>Basidiomycota</taxon>
        <taxon>Agaricomycotina</taxon>
        <taxon>Agaricomycetes</taxon>
        <taxon>Agaricomycetidae</taxon>
        <taxon>Agaricales</taxon>
        <taxon>Marasmiineae</taxon>
        <taxon>Mycenaceae</taxon>
        <taxon>Mycena</taxon>
    </lineage>
</organism>
<protein>
    <submittedName>
        <fullName evidence="3">Uncharacterized protein</fullName>
    </submittedName>
</protein>
<dbReference type="OrthoDB" id="5427664at2759"/>
<feature type="transmembrane region" description="Helical" evidence="2">
    <location>
        <begin position="97"/>
        <end position="120"/>
    </location>
</feature>
<feature type="transmembrane region" description="Helical" evidence="2">
    <location>
        <begin position="132"/>
        <end position="152"/>
    </location>
</feature>
<dbReference type="Proteomes" id="UP000623467">
    <property type="component" value="Unassembled WGS sequence"/>
</dbReference>
<evidence type="ECO:0000313" key="3">
    <source>
        <dbReference type="EMBL" id="KAF7367664.1"/>
    </source>
</evidence>
<dbReference type="AlphaFoldDB" id="A0A8H6YYL3"/>
<reference evidence="3" key="1">
    <citation type="submission" date="2020-05" db="EMBL/GenBank/DDBJ databases">
        <title>Mycena genomes resolve the evolution of fungal bioluminescence.</title>
        <authorList>
            <person name="Tsai I.J."/>
        </authorList>
    </citation>
    <scope>NUCLEOTIDE SEQUENCE</scope>
    <source>
        <strain evidence="3">160909Yilan</strain>
    </source>
</reference>
<feature type="transmembrane region" description="Helical" evidence="2">
    <location>
        <begin position="278"/>
        <end position="300"/>
    </location>
</feature>
<evidence type="ECO:0000256" key="1">
    <source>
        <dbReference type="SAM" id="MobiDB-lite"/>
    </source>
</evidence>
<gene>
    <name evidence="3" type="ORF">MSAN_00830100</name>
</gene>
<feature type="region of interest" description="Disordered" evidence="1">
    <location>
        <begin position="220"/>
        <end position="255"/>
    </location>
</feature>
<feature type="transmembrane region" description="Helical" evidence="2">
    <location>
        <begin position="320"/>
        <end position="338"/>
    </location>
</feature>
<accession>A0A8H6YYL3</accession>
<evidence type="ECO:0000313" key="4">
    <source>
        <dbReference type="Proteomes" id="UP000623467"/>
    </source>
</evidence>
<keyword evidence="2" id="KW-1133">Transmembrane helix</keyword>
<keyword evidence="2" id="KW-0812">Transmembrane</keyword>
<feature type="transmembrane region" description="Helical" evidence="2">
    <location>
        <begin position="70"/>
        <end position="91"/>
    </location>
</feature>
<comment type="caution">
    <text evidence="3">The sequence shown here is derived from an EMBL/GenBank/DDBJ whole genome shotgun (WGS) entry which is preliminary data.</text>
</comment>
<keyword evidence="4" id="KW-1185">Reference proteome</keyword>
<keyword evidence="2" id="KW-0472">Membrane</keyword>
<proteinExistence type="predicted"/>
<dbReference type="EMBL" id="JACAZH010000005">
    <property type="protein sequence ID" value="KAF7367664.1"/>
    <property type="molecule type" value="Genomic_DNA"/>
</dbReference>
<evidence type="ECO:0000256" key="2">
    <source>
        <dbReference type="SAM" id="Phobius"/>
    </source>
</evidence>